<proteinExistence type="predicted"/>
<dbReference type="PANTHER" id="PTHR36578:SF1">
    <property type="entry name" value="APPLE DOMAIN-CONTAINING PROTEIN"/>
    <property type="match status" value="1"/>
</dbReference>
<gene>
    <name evidence="2" type="ORF">KCV03_g7527</name>
</gene>
<evidence type="ECO:0008006" key="4">
    <source>
        <dbReference type="Google" id="ProtNLM"/>
    </source>
</evidence>
<dbReference type="OrthoDB" id="271448at2759"/>
<organism evidence="2 3">
    <name type="scientific">Aureobasidium melanogenum</name>
    <name type="common">Aureobasidium pullulans var. melanogenum</name>
    <dbReference type="NCBI Taxonomy" id="46634"/>
    <lineage>
        <taxon>Eukaryota</taxon>
        <taxon>Fungi</taxon>
        <taxon>Dikarya</taxon>
        <taxon>Ascomycota</taxon>
        <taxon>Pezizomycotina</taxon>
        <taxon>Dothideomycetes</taxon>
        <taxon>Dothideomycetidae</taxon>
        <taxon>Dothideales</taxon>
        <taxon>Saccotheciaceae</taxon>
        <taxon>Aureobasidium</taxon>
    </lineage>
</organism>
<evidence type="ECO:0000256" key="1">
    <source>
        <dbReference type="SAM" id="SignalP"/>
    </source>
</evidence>
<dbReference type="PANTHER" id="PTHR36578">
    <property type="entry name" value="CHROMOSOME 15, WHOLE GENOME SHOTGUN SEQUENCE"/>
    <property type="match status" value="1"/>
</dbReference>
<dbReference type="Proteomes" id="UP000767238">
    <property type="component" value="Unassembled WGS sequence"/>
</dbReference>
<protein>
    <recommendedName>
        <fullName evidence="4">Secreted protein</fullName>
    </recommendedName>
</protein>
<sequence>MRSIALIAGLAALAAASPTPQVFPSDQLADLPSPPISDVPSGAGQDIIPLDVNAVVANAVADIIADPTPDLDANIPAAINTTTLEKRTAGDCALQPTGYGPTSPDVADDPNSFLGSTLLSGPALAAPKWVNGFHQTFQNRQASVSGCSYQGYKTYQTYDVAQAAADCKNIAGCKGFNIFYERDPTKDPGSGCPNPASTTVIKVSFWGNLIGENLATNKGQYRDQFQVVIAGSNGYNVDACETAVQGWTQTQLGSCSINAPKSYCLPDNSDSYLTVKTFSDGNFDNSRCKAQCDIITKQSPDTPCNFFTSYMQVKNGQCGVQQCAFYKRAWDKSYCTNTGDPVNKITIAWASSFTNNACDGTEFCNLTPNVLTTATAV</sequence>
<feature type="chain" id="PRO_5040272473" description="Secreted protein" evidence="1">
    <location>
        <begin position="17"/>
        <end position="377"/>
    </location>
</feature>
<feature type="non-terminal residue" evidence="2">
    <location>
        <position position="377"/>
    </location>
</feature>
<feature type="signal peptide" evidence="1">
    <location>
        <begin position="1"/>
        <end position="16"/>
    </location>
</feature>
<name>A0A9P8GCI0_AURME</name>
<dbReference type="AlphaFoldDB" id="A0A9P8GCI0"/>
<reference evidence="2" key="2">
    <citation type="submission" date="2021-08" db="EMBL/GenBank/DDBJ databases">
        <authorList>
            <person name="Gostincar C."/>
            <person name="Sun X."/>
            <person name="Song Z."/>
            <person name="Gunde-Cimerman N."/>
        </authorList>
    </citation>
    <scope>NUCLEOTIDE SEQUENCE</scope>
    <source>
        <strain evidence="2">EXF-8016</strain>
    </source>
</reference>
<comment type="caution">
    <text evidence="2">The sequence shown here is derived from an EMBL/GenBank/DDBJ whole genome shotgun (WGS) entry which is preliminary data.</text>
</comment>
<keyword evidence="1" id="KW-0732">Signal</keyword>
<evidence type="ECO:0000313" key="3">
    <source>
        <dbReference type="Proteomes" id="UP000767238"/>
    </source>
</evidence>
<accession>A0A9P8GCI0</accession>
<dbReference type="EMBL" id="JAHFYH010000063">
    <property type="protein sequence ID" value="KAH0216488.1"/>
    <property type="molecule type" value="Genomic_DNA"/>
</dbReference>
<reference evidence="2" key="1">
    <citation type="journal article" date="2021" name="J Fungi (Basel)">
        <title>Virulence traits and population genomics of the black yeast Aureobasidium melanogenum.</title>
        <authorList>
            <person name="Cernosa A."/>
            <person name="Sun X."/>
            <person name="Gostincar C."/>
            <person name="Fang C."/>
            <person name="Gunde-Cimerman N."/>
            <person name="Song Z."/>
        </authorList>
    </citation>
    <scope>NUCLEOTIDE SEQUENCE</scope>
    <source>
        <strain evidence="2">EXF-8016</strain>
    </source>
</reference>
<evidence type="ECO:0000313" key="2">
    <source>
        <dbReference type="EMBL" id="KAH0216488.1"/>
    </source>
</evidence>